<evidence type="ECO:0000313" key="4">
    <source>
        <dbReference type="EMBL" id="OEL12873.1"/>
    </source>
</evidence>
<name>A0A1E5UJ14_9POAL</name>
<feature type="region of interest" description="Disordered" evidence="3">
    <location>
        <begin position="1"/>
        <end position="21"/>
    </location>
</feature>
<comment type="similarity">
    <text evidence="1">Belongs to the UDP-glycosyltransferase family.</text>
</comment>
<evidence type="ECO:0000256" key="2">
    <source>
        <dbReference type="ARBA" id="ARBA00022679"/>
    </source>
</evidence>
<dbReference type="STRING" id="888268.A0A1E5UJ14"/>
<evidence type="ECO:0000256" key="1">
    <source>
        <dbReference type="ARBA" id="ARBA00009995"/>
    </source>
</evidence>
<accession>A0A1E5UJ14</accession>
<dbReference type="OrthoDB" id="5835829at2759"/>
<dbReference type="Proteomes" id="UP000095767">
    <property type="component" value="Unassembled WGS sequence"/>
</dbReference>
<feature type="non-terminal residue" evidence="4">
    <location>
        <position position="137"/>
    </location>
</feature>
<dbReference type="GO" id="GO:0080043">
    <property type="term" value="F:quercetin 3-O-glucosyltransferase activity"/>
    <property type="evidence" value="ECO:0007669"/>
    <property type="project" value="TreeGrafter"/>
</dbReference>
<protein>
    <submittedName>
        <fullName evidence="4">UDP-glycosyltransferase 85A2</fullName>
    </submittedName>
</protein>
<dbReference type="GO" id="GO:0080044">
    <property type="term" value="F:quercetin 7-O-glucosyltransferase activity"/>
    <property type="evidence" value="ECO:0007669"/>
    <property type="project" value="TreeGrafter"/>
</dbReference>
<dbReference type="InterPro" id="IPR002213">
    <property type="entry name" value="UDP_glucos_trans"/>
</dbReference>
<feature type="compositionally biased region" description="Basic residues" evidence="3">
    <location>
        <begin position="1"/>
        <end position="11"/>
    </location>
</feature>
<evidence type="ECO:0000256" key="3">
    <source>
        <dbReference type="SAM" id="MobiDB-lite"/>
    </source>
</evidence>
<dbReference type="AlphaFoldDB" id="A0A1E5UJ14"/>
<proteinExistence type="inferred from homology"/>
<organism evidence="4 5">
    <name type="scientific">Dichanthelium oligosanthes</name>
    <dbReference type="NCBI Taxonomy" id="888268"/>
    <lineage>
        <taxon>Eukaryota</taxon>
        <taxon>Viridiplantae</taxon>
        <taxon>Streptophyta</taxon>
        <taxon>Embryophyta</taxon>
        <taxon>Tracheophyta</taxon>
        <taxon>Spermatophyta</taxon>
        <taxon>Magnoliopsida</taxon>
        <taxon>Liliopsida</taxon>
        <taxon>Poales</taxon>
        <taxon>Poaceae</taxon>
        <taxon>PACMAD clade</taxon>
        <taxon>Panicoideae</taxon>
        <taxon>Panicodae</taxon>
        <taxon>Paniceae</taxon>
        <taxon>Dichantheliinae</taxon>
        <taxon>Dichanthelium</taxon>
    </lineage>
</organism>
<dbReference type="EMBL" id="LWDX02075564">
    <property type="protein sequence ID" value="OEL12873.1"/>
    <property type="molecule type" value="Genomic_DNA"/>
</dbReference>
<dbReference type="Gene3D" id="3.40.50.2000">
    <property type="entry name" value="Glycogen Phosphorylase B"/>
    <property type="match status" value="1"/>
</dbReference>
<gene>
    <name evidence="4" type="ORF">BAE44_0026111</name>
</gene>
<comment type="caution">
    <text evidence="4">The sequence shown here is derived from an EMBL/GenBank/DDBJ whole genome shotgun (WGS) entry which is preliminary data.</text>
</comment>
<reference evidence="4 5" key="1">
    <citation type="submission" date="2016-09" db="EMBL/GenBank/DDBJ databases">
        <title>The draft genome of Dichanthelium oligosanthes: A C3 panicoid grass species.</title>
        <authorList>
            <person name="Studer A.J."/>
            <person name="Schnable J.C."/>
            <person name="Brutnell T.P."/>
        </authorList>
    </citation>
    <scope>NUCLEOTIDE SEQUENCE [LARGE SCALE GENOMIC DNA]</scope>
    <source>
        <strain evidence="5">cv. Kellogg 1175</strain>
        <tissue evidence="4">Leaf</tissue>
    </source>
</reference>
<dbReference type="PANTHER" id="PTHR11926:SF1469">
    <property type="entry name" value="GLYCOSYLTRANSFERASE"/>
    <property type="match status" value="1"/>
</dbReference>
<dbReference type="PANTHER" id="PTHR11926">
    <property type="entry name" value="GLUCOSYL/GLUCURONOSYL TRANSFERASES"/>
    <property type="match status" value="1"/>
</dbReference>
<sequence>ATGVRGGHRGPQHAVDVVPAGGGAGARGRGVFLTHSGWNSTLKSICGSMPMVCWPFFAEQQTNCRYKRTEWGIAIEIGDDMRRAEVEALIRKAMEGEKGQEMCRHAAELRESALAAAKPGGRSMHSVERLIHEVLLA</sequence>
<keyword evidence="2 4" id="KW-0808">Transferase</keyword>
<dbReference type="Pfam" id="PF00201">
    <property type="entry name" value="UDPGT"/>
    <property type="match status" value="1"/>
</dbReference>
<feature type="non-terminal residue" evidence="4">
    <location>
        <position position="1"/>
    </location>
</feature>
<evidence type="ECO:0000313" key="5">
    <source>
        <dbReference type="Proteomes" id="UP000095767"/>
    </source>
</evidence>
<keyword evidence="5" id="KW-1185">Reference proteome</keyword>
<dbReference type="SUPFAM" id="SSF53756">
    <property type="entry name" value="UDP-Glycosyltransferase/glycogen phosphorylase"/>
    <property type="match status" value="1"/>
</dbReference>